<dbReference type="InterPro" id="IPR004268">
    <property type="entry name" value="MurJ"/>
</dbReference>
<keyword evidence="6 10" id="KW-1133">Transmembrane helix</keyword>
<sequence length="523" mass="58248">MHDSTNDKSSEKSSITVMVCTLASRLLGILKARIIGSIFGASGIADVINFTFNIPNNFRKIFAEGALNGALIPYFTTLIESGEKKKANRLMALLCTYQLLFFVPLCILSYFLGEPLIAFFSDFTADKVALGAKLLPFFMVFLATISIGTTFNGLLFCHKSFFHASFAPLLFSLSVIFGVQFFHESLGAMSMAYATVIGGGLQGLYSYFAVRRFGYRLQVAVKPLGTPFKPLMIAWLHVMLGSSFLVVGQLIAYWFASGLSVGSVTAFSNSMIFWQTPYGIFFNAIVMVSFPLMSRSWALGSIDDLQKQAGTALQYLATFLFPSFILLYFLSNECVSAVLQTGNYSLTDSLLTANVLRYYLWGMVIIAWYGLLQRLGYSVNRHRQMTIVSIIQTALDILCMWVLLHYGLGIIALPIANAISFFIGLVILIVILKDVYPITRDRRLAKGLLRLVIANLPLLGLCVLYSSWKLTWYQSGSNLKTFFFVCLLGLTGVGVTVLSYSIFRIPFLQILFARKQRKENTQE</sequence>
<gene>
    <name evidence="11" type="ordered locus">SpiGrapes_0419</name>
</gene>
<dbReference type="EMBL" id="CP003155">
    <property type="protein sequence ID" value="AEV28277.1"/>
    <property type="molecule type" value="Genomic_DNA"/>
</dbReference>
<evidence type="ECO:0000256" key="5">
    <source>
        <dbReference type="ARBA" id="ARBA00022984"/>
    </source>
</evidence>
<dbReference type="Pfam" id="PF03023">
    <property type="entry name" value="MurJ"/>
    <property type="match status" value="1"/>
</dbReference>
<dbReference type="InterPro" id="IPR051050">
    <property type="entry name" value="Lipid_II_flippase_MurJ/MviN"/>
</dbReference>
<name>G8QW34_SPHPG</name>
<evidence type="ECO:0000256" key="3">
    <source>
        <dbReference type="ARBA" id="ARBA00022692"/>
    </source>
</evidence>
<comment type="similarity">
    <text evidence="9">Belongs to the MurJ/MviN family.</text>
</comment>
<dbReference type="eggNOG" id="COG0728">
    <property type="taxonomic scope" value="Bacteria"/>
</dbReference>
<evidence type="ECO:0000256" key="10">
    <source>
        <dbReference type="SAM" id="Phobius"/>
    </source>
</evidence>
<evidence type="ECO:0000256" key="7">
    <source>
        <dbReference type="ARBA" id="ARBA00023136"/>
    </source>
</evidence>
<organism evidence="11 12">
    <name type="scientific">Sphaerochaeta pleomorpha (strain ATCC BAA-1885 / DSM 22778 / Grapes)</name>
    <dbReference type="NCBI Taxonomy" id="158190"/>
    <lineage>
        <taxon>Bacteria</taxon>
        <taxon>Pseudomonadati</taxon>
        <taxon>Spirochaetota</taxon>
        <taxon>Spirochaetia</taxon>
        <taxon>Spirochaetales</taxon>
        <taxon>Sphaerochaetaceae</taxon>
        <taxon>Sphaerochaeta</taxon>
    </lineage>
</organism>
<feature type="transmembrane region" description="Helical" evidence="10">
    <location>
        <begin position="161"/>
        <end position="182"/>
    </location>
</feature>
<dbReference type="OrthoDB" id="9804143at2"/>
<proteinExistence type="inferred from homology"/>
<evidence type="ECO:0000256" key="1">
    <source>
        <dbReference type="ARBA" id="ARBA00004651"/>
    </source>
</evidence>
<feature type="transmembrane region" description="Helical" evidence="10">
    <location>
        <begin position="384"/>
        <end position="404"/>
    </location>
</feature>
<comment type="subcellular location">
    <subcellularLocation>
        <location evidence="1">Cell membrane</location>
        <topology evidence="1">Multi-pass membrane protein</topology>
    </subcellularLocation>
</comment>
<feature type="transmembrane region" description="Helical" evidence="10">
    <location>
        <begin position="276"/>
        <end position="293"/>
    </location>
</feature>
<feature type="transmembrane region" description="Helical" evidence="10">
    <location>
        <begin position="448"/>
        <end position="470"/>
    </location>
</feature>
<dbReference type="PANTHER" id="PTHR47019:SF1">
    <property type="entry name" value="LIPID II FLIPPASE MURJ"/>
    <property type="match status" value="1"/>
</dbReference>
<evidence type="ECO:0000256" key="2">
    <source>
        <dbReference type="ARBA" id="ARBA00022475"/>
    </source>
</evidence>
<keyword evidence="12" id="KW-1185">Reference proteome</keyword>
<feature type="transmembrane region" description="Helical" evidence="10">
    <location>
        <begin position="132"/>
        <end position="154"/>
    </location>
</feature>
<dbReference type="NCBIfam" id="TIGR01695">
    <property type="entry name" value="murJ_mviN"/>
    <property type="match status" value="1"/>
</dbReference>
<dbReference type="HOGENOM" id="CLU_006797_5_2_12"/>
<dbReference type="GO" id="GO:0009252">
    <property type="term" value="P:peptidoglycan biosynthetic process"/>
    <property type="evidence" value="ECO:0007669"/>
    <property type="project" value="UniProtKB-KW"/>
</dbReference>
<feature type="transmembrane region" description="Helical" evidence="10">
    <location>
        <begin position="231"/>
        <end position="256"/>
    </location>
</feature>
<dbReference type="AlphaFoldDB" id="G8QW34"/>
<reference evidence="11 12" key="1">
    <citation type="submission" date="2011-11" db="EMBL/GenBank/DDBJ databases">
        <title>Complete sequence of Spirochaeta sp. grapes.</title>
        <authorList>
            <consortium name="US DOE Joint Genome Institute"/>
            <person name="Lucas S."/>
            <person name="Han J."/>
            <person name="Lapidus A."/>
            <person name="Cheng J.-F."/>
            <person name="Goodwin L."/>
            <person name="Pitluck S."/>
            <person name="Peters L."/>
            <person name="Ovchinnikova G."/>
            <person name="Munk A.C."/>
            <person name="Detter J.C."/>
            <person name="Han C."/>
            <person name="Tapia R."/>
            <person name="Land M."/>
            <person name="Hauser L."/>
            <person name="Kyrpides N."/>
            <person name="Ivanova N."/>
            <person name="Pagani I."/>
            <person name="Ritalahtilisa K."/>
            <person name="Loeffler F."/>
            <person name="Woyke T."/>
        </authorList>
    </citation>
    <scope>NUCLEOTIDE SEQUENCE [LARGE SCALE GENOMIC DNA]</scope>
    <source>
        <strain evidence="12">ATCC BAA-1885 / DSM 22778 / Grapes</strain>
    </source>
</reference>
<keyword evidence="3 10" id="KW-0812">Transmembrane</keyword>
<feature type="transmembrane region" description="Helical" evidence="10">
    <location>
        <begin position="188"/>
        <end position="210"/>
    </location>
</feature>
<feature type="transmembrane region" description="Helical" evidence="10">
    <location>
        <begin position="351"/>
        <end position="372"/>
    </location>
</feature>
<dbReference type="KEGG" id="sgp:SpiGrapes_0419"/>
<keyword evidence="4" id="KW-0133">Cell shape</keyword>
<keyword evidence="2" id="KW-1003">Cell membrane</keyword>
<feature type="transmembrane region" description="Helical" evidence="10">
    <location>
        <begin position="482"/>
        <end position="507"/>
    </location>
</feature>
<evidence type="ECO:0000313" key="12">
    <source>
        <dbReference type="Proteomes" id="UP000005632"/>
    </source>
</evidence>
<evidence type="ECO:0000313" key="11">
    <source>
        <dbReference type="EMBL" id="AEV28277.1"/>
    </source>
</evidence>
<dbReference type="PANTHER" id="PTHR47019">
    <property type="entry name" value="LIPID II FLIPPASE MURJ"/>
    <property type="match status" value="1"/>
</dbReference>
<dbReference type="CDD" id="cd13123">
    <property type="entry name" value="MATE_MurJ_like"/>
    <property type="match status" value="1"/>
</dbReference>
<dbReference type="GO" id="GO:0008360">
    <property type="term" value="P:regulation of cell shape"/>
    <property type="evidence" value="ECO:0007669"/>
    <property type="project" value="UniProtKB-KW"/>
</dbReference>
<dbReference type="RefSeq" id="WP_014269126.1">
    <property type="nucleotide sequence ID" value="NC_016633.1"/>
</dbReference>
<dbReference type="STRING" id="158190.SpiGrapes_0419"/>
<protein>
    <submittedName>
        <fullName evidence="11">Integral membrane protein MviN</fullName>
    </submittedName>
</protein>
<dbReference type="Proteomes" id="UP000005632">
    <property type="component" value="Chromosome"/>
</dbReference>
<evidence type="ECO:0000256" key="6">
    <source>
        <dbReference type="ARBA" id="ARBA00022989"/>
    </source>
</evidence>
<dbReference type="PRINTS" id="PR01806">
    <property type="entry name" value="VIRFACTRMVIN"/>
</dbReference>
<accession>G8QW34</accession>
<dbReference type="GO" id="GO:0005886">
    <property type="term" value="C:plasma membrane"/>
    <property type="evidence" value="ECO:0007669"/>
    <property type="project" value="UniProtKB-SubCell"/>
</dbReference>
<feature type="transmembrane region" description="Helical" evidence="10">
    <location>
        <begin position="313"/>
        <end position="331"/>
    </location>
</feature>
<keyword evidence="7 10" id="KW-0472">Membrane</keyword>
<feature type="transmembrane region" description="Helical" evidence="10">
    <location>
        <begin position="90"/>
        <end position="112"/>
    </location>
</feature>
<dbReference type="GO" id="GO:0034204">
    <property type="term" value="P:lipid translocation"/>
    <property type="evidence" value="ECO:0007669"/>
    <property type="project" value="TreeGrafter"/>
</dbReference>
<keyword evidence="5" id="KW-0573">Peptidoglycan synthesis</keyword>
<dbReference type="GO" id="GO:0015648">
    <property type="term" value="F:lipid-linked peptidoglycan transporter activity"/>
    <property type="evidence" value="ECO:0007669"/>
    <property type="project" value="TreeGrafter"/>
</dbReference>
<evidence type="ECO:0000256" key="4">
    <source>
        <dbReference type="ARBA" id="ARBA00022960"/>
    </source>
</evidence>
<evidence type="ECO:0000256" key="8">
    <source>
        <dbReference type="ARBA" id="ARBA00060041"/>
    </source>
</evidence>
<evidence type="ECO:0000256" key="9">
    <source>
        <dbReference type="ARBA" id="ARBA00061532"/>
    </source>
</evidence>
<comment type="function">
    <text evidence="8">Involved in peptidoglycan biosynthesis. Transports lipid-linked peptidoglycan precursors from the inner to the outer leaflet of the cytoplasmic membrane.</text>
</comment>
<feature type="transmembrane region" description="Helical" evidence="10">
    <location>
        <begin position="410"/>
        <end position="436"/>
    </location>
</feature>